<dbReference type="SUPFAM" id="SSF52266">
    <property type="entry name" value="SGNH hydrolase"/>
    <property type="match status" value="1"/>
</dbReference>
<dbReference type="GO" id="GO:0016787">
    <property type="term" value="F:hydrolase activity"/>
    <property type="evidence" value="ECO:0007669"/>
    <property type="project" value="UniProtKB-KW"/>
</dbReference>
<name>K2FXU9_9BACT</name>
<dbReference type="EMBL" id="AMFJ01000696">
    <property type="protein sequence ID" value="EKE26722.1"/>
    <property type="molecule type" value="Genomic_DNA"/>
</dbReference>
<protein>
    <submittedName>
        <fullName evidence="2">GDSL-family lipase/acylhydrolase</fullName>
    </submittedName>
</protein>
<comment type="caution">
    <text evidence="2">The sequence shown here is derived from an EMBL/GenBank/DDBJ whole genome shotgun (WGS) entry which is preliminary data.</text>
</comment>
<feature type="domain" description="SGNH hydrolase-type esterase" evidence="1">
    <location>
        <begin position="11"/>
        <end position="197"/>
    </location>
</feature>
<dbReference type="InterPro" id="IPR036514">
    <property type="entry name" value="SGNH_hydro_sf"/>
</dbReference>
<reference evidence="2" key="1">
    <citation type="journal article" date="2012" name="Science">
        <title>Fermentation, hydrogen, and sulfur metabolism in multiple uncultivated bacterial phyla.</title>
        <authorList>
            <person name="Wrighton K.C."/>
            <person name="Thomas B.C."/>
            <person name="Sharon I."/>
            <person name="Miller C.S."/>
            <person name="Castelle C.J."/>
            <person name="VerBerkmoes N.C."/>
            <person name="Wilkins M.J."/>
            <person name="Hettich R.L."/>
            <person name="Lipton M.S."/>
            <person name="Williams K.H."/>
            <person name="Long P.E."/>
            <person name="Banfield J.F."/>
        </authorList>
    </citation>
    <scope>NUCLEOTIDE SEQUENCE [LARGE SCALE GENOMIC DNA]</scope>
</reference>
<dbReference type="Pfam" id="PF13472">
    <property type="entry name" value="Lipase_GDSL_2"/>
    <property type="match status" value="1"/>
</dbReference>
<dbReference type="Gene3D" id="3.40.50.1110">
    <property type="entry name" value="SGNH hydrolase"/>
    <property type="match status" value="1"/>
</dbReference>
<sequence>MEKIRILCFWDSYTWWYIPGTDHERFSANVRFPKLLQKLLGENFEIIEEWLNSRTLVSEDKRIGKEGRNGSTYLVPCLDSHDPLDLVILMLGTNELKYEYWNSAEQIGKIFEDYFVKVTLKRKSQFKNKHPRVLILSLPIINEKTEYASKRYTWWAEKWKQLNKIYKEIAKRNKCDYINTSWLIIGSDGVHLTKEGQIKLAEMLYKKIIKTIFS</sequence>
<evidence type="ECO:0000259" key="1">
    <source>
        <dbReference type="Pfam" id="PF13472"/>
    </source>
</evidence>
<dbReference type="InterPro" id="IPR013830">
    <property type="entry name" value="SGNH_hydro"/>
</dbReference>
<evidence type="ECO:0000313" key="2">
    <source>
        <dbReference type="EMBL" id="EKE26722.1"/>
    </source>
</evidence>
<proteinExistence type="predicted"/>
<organism evidence="2">
    <name type="scientific">uncultured bacterium</name>
    <name type="common">gcode 4</name>
    <dbReference type="NCBI Taxonomy" id="1234023"/>
    <lineage>
        <taxon>Bacteria</taxon>
        <taxon>environmental samples</taxon>
    </lineage>
</organism>
<accession>K2FXU9</accession>
<dbReference type="AlphaFoldDB" id="K2FXU9"/>
<gene>
    <name evidence="2" type="ORF">ACD_4C00180G0002</name>
</gene>
<keyword evidence="2" id="KW-0378">Hydrolase</keyword>